<dbReference type="Pfam" id="PF02597">
    <property type="entry name" value="ThiS"/>
    <property type="match status" value="1"/>
</dbReference>
<evidence type="ECO:0000313" key="1">
    <source>
        <dbReference type="EMBL" id="GAA0671004.1"/>
    </source>
</evidence>
<proteinExistence type="predicted"/>
<dbReference type="EMBL" id="BAAAGU010000098">
    <property type="protein sequence ID" value="GAA0671004.1"/>
    <property type="molecule type" value="Genomic_DNA"/>
</dbReference>
<dbReference type="SUPFAM" id="SSF54690">
    <property type="entry name" value="Molybdopterin synthase subunit MoaE"/>
    <property type="match status" value="1"/>
</dbReference>
<dbReference type="CDD" id="cd00756">
    <property type="entry name" value="MoaE"/>
    <property type="match status" value="1"/>
</dbReference>
<sequence length="221" mass="24219">MQISVLYFGALREQLARTAETVVLPDGSTLQCLIDVLHDKYPELARVKRMVKVAVNEDFMSSEHVLEDGDEIALLPPIAGGAEGPYARLSDEPLRLDEVLTAVTDPSHGAVVTFTGLVRNHNEGRQVVRLEYEAYRSMALKTLTNIVERCEAVGTGVRVAVTHRVGVLEVGEPAVMIAAAAPHRAEALEACTMCIELLKSEVPIWKKESSPDGYEWVGMRP</sequence>
<dbReference type="Proteomes" id="UP001500724">
    <property type="component" value="Unassembled WGS sequence"/>
</dbReference>
<dbReference type="InterPro" id="IPR003749">
    <property type="entry name" value="ThiS/MoaD-like"/>
</dbReference>
<dbReference type="CDD" id="cd00754">
    <property type="entry name" value="Ubl_MoaD"/>
    <property type="match status" value="1"/>
</dbReference>
<dbReference type="RefSeq" id="WP_344007478.1">
    <property type="nucleotide sequence ID" value="NZ_BAAAGU010000098.1"/>
</dbReference>
<dbReference type="Pfam" id="PF02391">
    <property type="entry name" value="MoaE"/>
    <property type="match status" value="1"/>
</dbReference>
<name>A0ABN1HWX2_9ACTN</name>
<dbReference type="SUPFAM" id="SSF54285">
    <property type="entry name" value="MoaD/ThiS"/>
    <property type="match status" value="1"/>
</dbReference>
<comment type="caution">
    <text evidence="1">The sequence shown here is derived from an EMBL/GenBank/DDBJ whole genome shotgun (WGS) entry which is preliminary data.</text>
</comment>
<dbReference type="PANTHER" id="PTHR23404">
    <property type="entry name" value="MOLYBDOPTERIN SYNTHASE RELATED"/>
    <property type="match status" value="1"/>
</dbReference>
<dbReference type="Gene3D" id="3.90.1170.40">
    <property type="entry name" value="Molybdopterin biosynthesis MoaE subunit"/>
    <property type="match status" value="1"/>
</dbReference>
<dbReference type="InterPro" id="IPR012675">
    <property type="entry name" value="Beta-grasp_dom_sf"/>
</dbReference>
<accession>A0ABN1HWX2</accession>
<organism evidence="1 2">
    <name type="scientific">Streptomyces thermocarboxydovorans</name>
    <dbReference type="NCBI Taxonomy" id="59298"/>
    <lineage>
        <taxon>Bacteria</taxon>
        <taxon>Bacillati</taxon>
        <taxon>Actinomycetota</taxon>
        <taxon>Actinomycetes</taxon>
        <taxon>Kitasatosporales</taxon>
        <taxon>Streptomycetaceae</taxon>
        <taxon>Streptomyces</taxon>
    </lineage>
</organism>
<dbReference type="InterPro" id="IPR036563">
    <property type="entry name" value="MoaE_sf"/>
</dbReference>
<keyword evidence="2" id="KW-1185">Reference proteome</keyword>
<dbReference type="InterPro" id="IPR003448">
    <property type="entry name" value="Mopterin_biosynth_MoaE"/>
</dbReference>
<evidence type="ECO:0000313" key="2">
    <source>
        <dbReference type="Proteomes" id="UP001500724"/>
    </source>
</evidence>
<gene>
    <name evidence="1" type="primary">moaD_2</name>
    <name evidence="1" type="ORF">GCM10009535_58450</name>
</gene>
<dbReference type="Gene3D" id="3.10.20.30">
    <property type="match status" value="1"/>
</dbReference>
<dbReference type="InterPro" id="IPR016155">
    <property type="entry name" value="Mopterin_synth/thiamin_S_b"/>
</dbReference>
<protein>
    <submittedName>
        <fullName evidence="1">Molybdopterin converting factor subunit 1</fullName>
    </submittedName>
</protein>
<dbReference type="NCBIfam" id="TIGR01682">
    <property type="entry name" value="moaD"/>
    <property type="match status" value="1"/>
</dbReference>
<reference evidence="1 2" key="1">
    <citation type="journal article" date="2019" name="Int. J. Syst. Evol. Microbiol.">
        <title>The Global Catalogue of Microorganisms (GCM) 10K type strain sequencing project: providing services to taxonomists for standard genome sequencing and annotation.</title>
        <authorList>
            <consortium name="The Broad Institute Genomics Platform"/>
            <consortium name="The Broad Institute Genome Sequencing Center for Infectious Disease"/>
            <person name="Wu L."/>
            <person name="Ma J."/>
        </authorList>
    </citation>
    <scope>NUCLEOTIDE SEQUENCE [LARGE SCALE GENOMIC DNA]</scope>
    <source>
        <strain evidence="1 2">JCM 10367</strain>
    </source>
</reference>